<dbReference type="OrthoDB" id="4849595at2759"/>
<keyword evidence="2" id="KW-1185">Reference proteome</keyword>
<comment type="caution">
    <text evidence="1">The sequence shown here is derived from an EMBL/GenBank/DDBJ whole genome shotgun (WGS) entry which is preliminary data.</text>
</comment>
<evidence type="ECO:0000313" key="1">
    <source>
        <dbReference type="EMBL" id="CAH0025044.1"/>
    </source>
</evidence>
<dbReference type="AlphaFoldDB" id="A0A9N9YQ86"/>
<organism evidence="1 2">
    <name type="scientific">Clonostachys rhizophaga</name>
    <dbReference type="NCBI Taxonomy" id="160324"/>
    <lineage>
        <taxon>Eukaryota</taxon>
        <taxon>Fungi</taxon>
        <taxon>Dikarya</taxon>
        <taxon>Ascomycota</taxon>
        <taxon>Pezizomycotina</taxon>
        <taxon>Sordariomycetes</taxon>
        <taxon>Hypocreomycetidae</taxon>
        <taxon>Hypocreales</taxon>
        <taxon>Bionectriaceae</taxon>
        <taxon>Clonostachys</taxon>
    </lineage>
</organism>
<dbReference type="EMBL" id="CABFNQ020000702">
    <property type="protein sequence ID" value="CAH0025044.1"/>
    <property type="molecule type" value="Genomic_DNA"/>
</dbReference>
<dbReference type="Proteomes" id="UP000696573">
    <property type="component" value="Unassembled WGS sequence"/>
</dbReference>
<sequence length="252" mass="27694">MAGPMSLLMLQSSIGHTTKAILVVGVLSPVAVIFTGNTSPNWMRIAPGGDWLPALADKQWGGDLQQSEYKQLFEVLQPAAPGQNLDRKVPSVLEAILEYEFQKAGREVVEDRSGNYHGKNHGCETGRGLIIFDGRCHIDTPFRSYGKDYTLSLEVRPTSSKPSILLQGQDTTLWLGHDQHTNVTMISGGYPYTLNYTLPVNAWSQIELQGRGNRAFFWVRPLCGSSNAVIEHEFITRVDTNSVQAAGGIAHV</sequence>
<evidence type="ECO:0000313" key="2">
    <source>
        <dbReference type="Proteomes" id="UP000696573"/>
    </source>
</evidence>
<reference evidence="1" key="1">
    <citation type="submission" date="2021-10" db="EMBL/GenBank/DDBJ databases">
        <authorList>
            <person name="Piombo E."/>
        </authorList>
    </citation>
    <scope>NUCLEOTIDE SEQUENCE</scope>
</reference>
<name>A0A9N9YQ86_9HYPO</name>
<accession>A0A9N9YQ86</accession>
<protein>
    <submittedName>
        <fullName evidence="1">Uncharacterized protein</fullName>
    </submittedName>
</protein>
<gene>
    <name evidence="1" type="ORF">CRHIZ90672A_00005189</name>
</gene>
<proteinExistence type="predicted"/>